<protein>
    <submittedName>
        <fullName evidence="2">Mitochondrial import receptor subunit TOM22 homolog</fullName>
    </submittedName>
</protein>
<organism evidence="1 2">
    <name type="scientific">Rhabditophanes sp. KR3021</name>
    <dbReference type="NCBI Taxonomy" id="114890"/>
    <lineage>
        <taxon>Eukaryota</taxon>
        <taxon>Metazoa</taxon>
        <taxon>Ecdysozoa</taxon>
        <taxon>Nematoda</taxon>
        <taxon>Chromadorea</taxon>
        <taxon>Rhabditida</taxon>
        <taxon>Tylenchina</taxon>
        <taxon>Panagrolaimomorpha</taxon>
        <taxon>Strongyloidoidea</taxon>
        <taxon>Alloionematidae</taxon>
        <taxon>Rhabditophanes</taxon>
    </lineage>
</organism>
<dbReference type="Proteomes" id="UP000095286">
    <property type="component" value="Unplaced"/>
</dbReference>
<evidence type="ECO:0000313" key="2">
    <source>
        <dbReference type="WBParaSite" id="RSKR_0000024100.1"/>
    </source>
</evidence>
<dbReference type="WBParaSite" id="RSKR_0000024100.1">
    <property type="protein sequence ID" value="RSKR_0000024100.1"/>
    <property type="gene ID" value="RSKR_0000024100"/>
</dbReference>
<accession>A0AC35TG78</accession>
<sequence length="103" mass="11427">MKIDWDNVPDSDLTESLTERLVGLTEFLPPWVSRAGTCTINATKALANASFYYGTNAIWVLSTTFVIIVLPYAVSKELHDLEVSEAKQRKEMLLGPQGKKALV</sequence>
<proteinExistence type="predicted"/>
<evidence type="ECO:0000313" key="1">
    <source>
        <dbReference type="Proteomes" id="UP000095286"/>
    </source>
</evidence>
<name>A0AC35TG78_9BILA</name>
<reference evidence="2" key="1">
    <citation type="submission" date="2016-11" db="UniProtKB">
        <authorList>
            <consortium name="WormBaseParasite"/>
        </authorList>
    </citation>
    <scope>IDENTIFICATION</scope>
    <source>
        <strain evidence="2">KR3021</strain>
    </source>
</reference>